<evidence type="ECO:0000313" key="1">
    <source>
        <dbReference type="EnsemblMetazoa" id="Aqu2.1.34056_001"/>
    </source>
</evidence>
<dbReference type="EnsemblMetazoa" id="Aqu2.1.34056_001">
    <property type="protein sequence ID" value="Aqu2.1.34056_001"/>
    <property type="gene ID" value="Aqu2.1.34056"/>
</dbReference>
<dbReference type="AlphaFoldDB" id="A0A1X7V269"/>
<protein>
    <recommendedName>
        <fullName evidence="2">Reverse transcriptase domain-containing protein</fullName>
    </recommendedName>
</protein>
<organism evidence="1">
    <name type="scientific">Amphimedon queenslandica</name>
    <name type="common">Sponge</name>
    <dbReference type="NCBI Taxonomy" id="400682"/>
    <lineage>
        <taxon>Eukaryota</taxon>
        <taxon>Metazoa</taxon>
        <taxon>Porifera</taxon>
        <taxon>Demospongiae</taxon>
        <taxon>Heteroscleromorpha</taxon>
        <taxon>Haplosclerida</taxon>
        <taxon>Niphatidae</taxon>
        <taxon>Amphimedon</taxon>
    </lineage>
</organism>
<evidence type="ECO:0008006" key="2">
    <source>
        <dbReference type="Google" id="ProtNLM"/>
    </source>
</evidence>
<sequence>AESDHDALRFLWVKDINAENPEIQTYKFTRVFFRVSPSPYILNASIAQHLKHYENFYSVTTHKIKESIYVDD</sequence>
<reference evidence="1" key="1">
    <citation type="submission" date="2017-05" db="UniProtKB">
        <authorList>
            <consortium name="EnsemblMetazoa"/>
        </authorList>
    </citation>
    <scope>IDENTIFICATION</scope>
</reference>
<name>A0A1X7V269_AMPQE</name>
<proteinExistence type="predicted"/>
<dbReference type="InParanoid" id="A0A1X7V269"/>
<accession>A0A1X7V269</accession>